<dbReference type="Gene3D" id="3.40.30.10">
    <property type="entry name" value="Glutaredoxin"/>
    <property type="match status" value="1"/>
</dbReference>
<dbReference type="AlphaFoldDB" id="A0A8J3G538"/>
<comment type="caution">
    <text evidence="2">The sequence shown here is derived from an EMBL/GenBank/DDBJ whole genome shotgun (WGS) entry which is preliminary data.</text>
</comment>
<reference evidence="2" key="1">
    <citation type="journal article" date="2014" name="Int. J. Syst. Evol. Microbiol.">
        <title>Complete genome sequence of Corynebacterium casei LMG S-19264T (=DSM 44701T), isolated from a smear-ripened cheese.</title>
        <authorList>
            <consortium name="US DOE Joint Genome Institute (JGI-PGF)"/>
            <person name="Walter F."/>
            <person name="Albersmeier A."/>
            <person name="Kalinowski J."/>
            <person name="Ruckert C."/>
        </authorList>
    </citation>
    <scope>NUCLEOTIDE SEQUENCE</scope>
    <source>
        <strain evidence="2">KCTC 23224</strain>
    </source>
</reference>
<gene>
    <name evidence="2" type="ORF">GCM10008106_13360</name>
</gene>
<dbReference type="EMBL" id="BMYF01000006">
    <property type="protein sequence ID" value="GHB33550.1"/>
    <property type="molecule type" value="Genomic_DNA"/>
</dbReference>
<keyword evidence="3" id="KW-1185">Reference proteome</keyword>
<dbReference type="InterPro" id="IPR013740">
    <property type="entry name" value="Redoxin"/>
</dbReference>
<dbReference type="RefSeq" id="WP_189579755.1">
    <property type="nucleotide sequence ID" value="NZ_BMYF01000006.1"/>
</dbReference>
<evidence type="ECO:0000313" key="3">
    <source>
        <dbReference type="Proteomes" id="UP000642809"/>
    </source>
</evidence>
<organism evidence="2 3">
    <name type="scientific">Mongoliitalea lutea</name>
    <dbReference type="NCBI Taxonomy" id="849756"/>
    <lineage>
        <taxon>Bacteria</taxon>
        <taxon>Pseudomonadati</taxon>
        <taxon>Bacteroidota</taxon>
        <taxon>Cytophagia</taxon>
        <taxon>Cytophagales</taxon>
        <taxon>Cyclobacteriaceae</taxon>
        <taxon>Mongoliitalea</taxon>
    </lineage>
</organism>
<dbReference type="PANTHER" id="PTHR42852:SF13">
    <property type="entry name" value="PROTEIN DIPZ"/>
    <property type="match status" value="1"/>
</dbReference>
<dbReference type="Pfam" id="PF08534">
    <property type="entry name" value="Redoxin"/>
    <property type="match status" value="1"/>
</dbReference>
<dbReference type="PANTHER" id="PTHR42852">
    <property type="entry name" value="THIOL:DISULFIDE INTERCHANGE PROTEIN DSBE"/>
    <property type="match status" value="1"/>
</dbReference>
<dbReference type="GO" id="GO:0016491">
    <property type="term" value="F:oxidoreductase activity"/>
    <property type="evidence" value="ECO:0007669"/>
    <property type="project" value="InterPro"/>
</dbReference>
<reference evidence="2" key="2">
    <citation type="submission" date="2020-09" db="EMBL/GenBank/DDBJ databases">
        <authorList>
            <person name="Sun Q."/>
            <person name="Kim S."/>
        </authorList>
    </citation>
    <scope>NUCLEOTIDE SEQUENCE</scope>
    <source>
        <strain evidence="2">KCTC 23224</strain>
    </source>
</reference>
<dbReference type="SUPFAM" id="SSF52833">
    <property type="entry name" value="Thioredoxin-like"/>
    <property type="match status" value="1"/>
</dbReference>
<dbReference type="InterPro" id="IPR036249">
    <property type="entry name" value="Thioredoxin-like_sf"/>
</dbReference>
<dbReference type="InterPro" id="IPR050553">
    <property type="entry name" value="Thioredoxin_ResA/DsbE_sf"/>
</dbReference>
<sequence length="169" mass="19441">MIRLFSFIVLLFFSSAILPIEQPRNEFKEQLNQFLKTSEQPLIEDGEAVVINVWATWCGPCIKEIPELNELVEKYKDQGIRFLAFTNETTAVYDAFLKKRADFTFDYEMSFANSQAIAFINTFDKQYQGRAIPLHILVDRNGKAEAFVGASPTNTQRTEAFVKKQAKRN</sequence>
<accession>A0A8J3G538</accession>
<proteinExistence type="predicted"/>
<name>A0A8J3G538_9BACT</name>
<dbReference type="Proteomes" id="UP000642809">
    <property type="component" value="Unassembled WGS sequence"/>
</dbReference>
<feature type="domain" description="Thioredoxin" evidence="1">
    <location>
        <begin position="11"/>
        <end position="167"/>
    </location>
</feature>
<evidence type="ECO:0000259" key="1">
    <source>
        <dbReference type="PROSITE" id="PS51352"/>
    </source>
</evidence>
<dbReference type="InterPro" id="IPR013766">
    <property type="entry name" value="Thioredoxin_domain"/>
</dbReference>
<dbReference type="PROSITE" id="PS51352">
    <property type="entry name" value="THIOREDOXIN_2"/>
    <property type="match status" value="1"/>
</dbReference>
<dbReference type="CDD" id="cd02966">
    <property type="entry name" value="TlpA_like_family"/>
    <property type="match status" value="1"/>
</dbReference>
<protein>
    <recommendedName>
        <fullName evidence="1">Thioredoxin domain-containing protein</fullName>
    </recommendedName>
</protein>
<evidence type="ECO:0000313" key="2">
    <source>
        <dbReference type="EMBL" id="GHB33550.1"/>
    </source>
</evidence>